<reference evidence="1" key="1">
    <citation type="submission" date="2014-11" db="EMBL/GenBank/DDBJ databases">
        <authorList>
            <person name="Amaro Gonzalez C."/>
        </authorList>
    </citation>
    <scope>NUCLEOTIDE SEQUENCE</scope>
</reference>
<dbReference type="EMBL" id="GBXM01078995">
    <property type="protein sequence ID" value="JAH29582.1"/>
    <property type="molecule type" value="Transcribed_RNA"/>
</dbReference>
<dbReference type="AlphaFoldDB" id="A0A0E9RL88"/>
<accession>A0A0E9RL88</accession>
<reference evidence="1" key="2">
    <citation type="journal article" date="2015" name="Fish Shellfish Immunol.">
        <title>Early steps in the European eel (Anguilla anguilla)-Vibrio vulnificus interaction in the gills: Role of the RtxA13 toxin.</title>
        <authorList>
            <person name="Callol A."/>
            <person name="Pajuelo D."/>
            <person name="Ebbesson L."/>
            <person name="Teles M."/>
            <person name="MacKenzie S."/>
            <person name="Amaro C."/>
        </authorList>
    </citation>
    <scope>NUCLEOTIDE SEQUENCE</scope>
</reference>
<organism evidence="1">
    <name type="scientific">Anguilla anguilla</name>
    <name type="common">European freshwater eel</name>
    <name type="synonym">Muraena anguilla</name>
    <dbReference type="NCBI Taxonomy" id="7936"/>
    <lineage>
        <taxon>Eukaryota</taxon>
        <taxon>Metazoa</taxon>
        <taxon>Chordata</taxon>
        <taxon>Craniata</taxon>
        <taxon>Vertebrata</taxon>
        <taxon>Euteleostomi</taxon>
        <taxon>Actinopterygii</taxon>
        <taxon>Neopterygii</taxon>
        <taxon>Teleostei</taxon>
        <taxon>Anguilliformes</taxon>
        <taxon>Anguillidae</taxon>
        <taxon>Anguilla</taxon>
    </lineage>
</organism>
<evidence type="ECO:0000313" key="1">
    <source>
        <dbReference type="EMBL" id="JAH29582.1"/>
    </source>
</evidence>
<proteinExistence type="predicted"/>
<sequence length="26" mass="3074">MKGYHQRLYGLTADMGSCQLYVFMFL</sequence>
<protein>
    <submittedName>
        <fullName evidence="1">Uncharacterized protein</fullName>
    </submittedName>
</protein>
<name>A0A0E9RL88_ANGAN</name>